<name>A0ABT1WDV6_9BURK</name>
<feature type="domain" description="ISXO2-like transposase" evidence="1">
    <location>
        <begin position="149"/>
        <end position="308"/>
    </location>
</feature>
<evidence type="ECO:0000313" key="3">
    <source>
        <dbReference type="Proteomes" id="UP001204142"/>
    </source>
</evidence>
<dbReference type="Pfam" id="PF12760">
    <property type="entry name" value="Zn_ribbon_IS1595"/>
    <property type="match status" value="1"/>
</dbReference>
<dbReference type="RefSeq" id="WP_256763413.1">
    <property type="nucleotide sequence ID" value="NZ_JANIGO010000001.1"/>
</dbReference>
<sequence>MKGQHFLLSPEARTISLSDVFSWSENKVFRTFCEFRWGSKTKQACPRCAVFDTHQFFKGTKVGMDGKSVPGLWRCKHCHGFFSLTSGTVFNSHKLPLRTLLAAIVLFVNSVKGLSALQMCREIGVSYKTAYVLLQKVRDTLFKERILNPLEGVVEIDGGYLKTAVRKANKKTDRKDLRLEPNQNPLKCVVLAMRQRSKDFARGADRSITVILKSENPEDVQAAVERYVRPGSHVFTDGHNAYSALSKHPDYIHEVVNHEEEYQSDDGINQNQAESFFSRMRRLVDGQIHKLAQKHIDLYANEIVFREDWRRTSNGFQFRLVGQKLMRNEPSRSFAKYWQGNKKRNPAIVTAAALRTGNVHPFV</sequence>
<proteinExistence type="predicted"/>
<dbReference type="InterPro" id="IPR024442">
    <property type="entry name" value="Transposase_Zn_ribbon"/>
</dbReference>
<dbReference type="PANTHER" id="PTHR47163">
    <property type="entry name" value="DDE_TNP_IS1595 DOMAIN-CONTAINING PROTEIN"/>
    <property type="match status" value="1"/>
</dbReference>
<evidence type="ECO:0000259" key="1">
    <source>
        <dbReference type="SMART" id="SM01126"/>
    </source>
</evidence>
<gene>
    <name evidence="2" type="ORF">NQT62_04540</name>
</gene>
<accession>A0ABT1WDV6</accession>
<dbReference type="Pfam" id="PF12762">
    <property type="entry name" value="DDE_Tnp_IS1595"/>
    <property type="match status" value="1"/>
</dbReference>
<dbReference type="PANTHER" id="PTHR47163:SF2">
    <property type="entry name" value="SI:DKEY-17M8.2"/>
    <property type="match status" value="1"/>
</dbReference>
<dbReference type="Proteomes" id="UP001204142">
    <property type="component" value="Unassembled WGS sequence"/>
</dbReference>
<dbReference type="InterPro" id="IPR024445">
    <property type="entry name" value="Tnp_ISXO2-like"/>
</dbReference>
<comment type="caution">
    <text evidence="2">The sequence shown here is derived from an EMBL/GenBank/DDBJ whole genome shotgun (WGS) entry which is preliminary data.</text>
</comment>
<keyword evidence="3" id="KW-1185">Reference proteome</keyword>
<reference evidence="2 3" key="1">
    <citation type="submission" date="2022-07" db="EMBL/GenBank/DDBJ databases">
        <authorList>
            <person name="Xamxidin M."/>
            <person name="Wu M."/>
        </authorList>
    </citation>
    <scope>NUCLEOTIDE SEQUENCE [LARGE SCALE GENOMIC DNA]</scope>
    <source>
        <strain evidence="2 3">NBRC 111650</strain>
    </source>
</reference>
<protein>
    <submittedName>
        <fullName evidence="2">IS1595 family transposase</fullName>
    </submittedName>
</protein>
<evidence type="ECO:0000313" key="2">
    <source>
        <dbReference type="EMBL" id="MCQ8895710.1"/>
    </source>
</evidence>
<organism evidence="2 3">
    <name type="scientific">Limnobacter humi</name>
    <dbReference type="NCBI Taxonomy" id="1778671"/>
    <lineage>
        <taxon>Bacteria</taxon>
        <taxon>Pseudomonadati</taxon>
        <taxon>Pseudomonadota</taxon>
        <taxon>Betaproteobacteria</taxon>
        <taxon>Burkholderiales</taxon>
        <taxon>Burkholderiaceae</taxon>
        <taxon>Limnobacter</taxon>
    </lineage>
</organism>
<dbReference type="SMART" id="SM01126">
    <property type="entry name" value="DDE_Tnp_IS1595"/>
    <property type="match status" value="1"/>
</dbReference>
<dbReference type="EMBL" id="JANIGO010000001">
    <property type="protein sequence ID" value="MCQ8895710.1"/>
    <property type="molecule type" value="Genomic_DNA"/>
</dbReference>
<dbReference type="InterPro" id="IPR053164">
    <property type="entry name" value="IS1016-like_transposase"/>
</dbReference>
<dbReference type="NCBIfam" id="NF033547">
    <property type="entry name" value="transpos_IS1595"/>
    <property type="match status" value="1"/>
</dbReference>